<organism evidence="3 4">
    <name type="scientific">Stephanodiscus triporus</name>
    <dbReference type="NCBI Taxonomy" id="2934178"/>
    <lineage>
        <taxon>Eukaryota</taxon>
        <taxon>Sar</taxon>
        <taxon>Stramenopiles</taxon>
        <taxon>Ochrophyta</taxon>
        <taxon>Bacillariophyta</taxon>
        <taxon>Coscinodiscophyceae</taxon>
        <taxon>Thalassiosirophycidae</taxon>
        <taxon>Stephanodiscales</taxon>
        <taxon>Stephanodiscaceae</taxon>
        <taxon>Stephanodiscus</taxon>
    </lineage>
</organism>
<name>A0ABD3N7Q9_9STRA</name>
<sequence length="376" mass="41905">MKASFVPMTAVSLSCVLTKETLAFDSSPTNEGGGDTNIIARHTDSAESKNLNDGDSVDDSDDNNCNSSGSNRINTSSSFTTSSSTKDGADSSRGNGNTDSSRAHPHGSSGHSAYYYNADKNKRINANYDDEQTYLDLFGERAKELLTQHVIPTTDAECHWDWRMGRCEPYCVCAYQFLWGDYHLGRSCRYRLNPPPPQFAIDEADDSSNEEPSWQEAWQEVWQAQSAKGSSTFAPPKIPKSHRESADTTSWDPTSTTCTHPPESMYIRLIHRLTNYVARSNVVLEQFQKLKSASSKTVDAGMVHGRNHLTNMRQKACETVKMKVEERAKGRNQPVVLTRQGATWIRRVCGAGDGSDVAMRQNLPREILEDISKDWQ</sequence>
<feature type="region of interest" description="Disordered" evidence="1">
    <location>
        <begin position="24"/>
        <end position="114"/>
    </location>
</feature>
<feature type="compositionally biased region" description="Basic and acidic residues" evidence="1">
    <location>
        <begin position="41"/>
        <end position="52"/>
    </location>
</feature>
<dbReference type="Proteomes" id="UP001530315">
    <property type="component" value="Unassembled WGS sequence"/>
</dbReference>
<feature type="chain" id="PRO_5044757246" evidence="2">
    <location>
        <begin position="24"/>
        <end position="376"/>
    </location>
</feature>
<dbReference type="AlphaFoldDB" id="A0ABD3N7Q9"/>
<proteinExistence type="predicted"/>
<feature type="compositionally biased region" description="Low complexity" evidence="1">
    <location>
        <begin position="63"/>
        <end position="85"/>
    </location>
</feature>
<keyword evidence="2" id="KW-0732">Signal</keyword>
<evidence type="ECO:0000313" key="4">
    <source>
        <dbReference type="Proteomes" id="UP001530315"/>
    </source>
</evidence>
<evidence type="ECO:0000256" key="2">
    <source>
        <dbReference type="SAM" id="SignalP"/>
    </source>
</evidence>
<evidence type="ECO:0000256" key="1">
    <source>
        <dbReference type="SAM" id="MobiDB-lite"/>
    </source>
</evidence>
<accession>A0ABD3N7Q9</accession>
<reference evidence="3 4" key="1">
    <citation type="submission" date="2024-10" db="EMBL/GenBank/DDBJ databases">
        <title>Updated reference genomes for cyclostephanoid diatoms.</title>
        <authorList>
            <person name="Roberts W.R."/>
            <person name="Alverson A.J."/>
        </authorList>
    </citation>
    <scope>NUCLEOTIDE SEQUENCE [LARGE SCALE GENOMIC DNA]</scope>
    <source>
        <strain evidence="3 4">AJA276-08</strain>
    </source>
</reference>
<keyword evidence="4" id="KW-1185">Reference proteome</keyword>
<protein>
    <submittedName>
        <fullName evidence="3">Uncharacterized protein</fullName>
    </submittedName>
</protein>
<feature type="compositionally biased region" description="Low complexity" evidence="1">
    <location>
        <begin position="247"/>
        <end position="257"/>
    </location>
</feature>
<evidence type="ECO:0000313" key="3">
    <source>
        <dbReference type="EMBL" id="KAL3772104.1"/>
    </source>
</evidence>
<dbReference type="PROSITE" id="PS51257">
    <property type="entry name" value="PROKAR_LIPOPROTEIN"/>
    <property type="match status" value="1"/>
</dbReference>
<feature type="region of interest" description="Disordered" evidence="1">
    <location>
        <begin position="229"/>
        <end position="257"/>
    </location>
</feature>
<gene>
    <name evidence="3" type="ORF">ACHAW5_004942</name>
</gene>
<feature type="signal peptide" evidence="2">
    <location>
        <begin position="1"/>
        <end position="23"/>
    </location>
</feature>
<dbReference type="EMBL" id="JALLAZ020001587">
    <property type="protein sequence ID" value="KAL3772104.1"/>
    <property type="molecule type" value="Genomic_DNA"/>
</dbReference>
<comment type="caution">
    <text evidence="3">The sequence shown here is derived from an EMBL/GenBank/DDBJ whole genome shotgun (WGS) entry which is preliminary data.</text>
</comment>